<name>A0ABT3CRG1_9BACT</name>
<keyword evidence="1" id="KW-0472">Membrane</keyword>
<evidence type="ECO:0000313" key="2">
    <source>
        <dbReference type="EMBL" id="MCV9386285.1"/>
    </source>
</evidence>
<keyword evidence="3" id="KW-1185">Reference proteome</keyword>
<feature type="transmembrane region" description="Helical" evidence="1">
    <location>
        <begin position="65"/>
        <end position="84"/>
    </location>
</feature>
<dbReference type="InterPro" id="IPR005325">
    <property type="entry name" value="DUF308_memb"/>
</dbReference>
<dbReference type="EMBL" id="JAOYOD010000001">
    <property type="protein sequence ID" value="MCV9386285.1"/>
    <property type="molecule type" value="Genomic_DNA"/>
</dbReference>
<accession>A0ABT3CRG1</accession>
<proteinExistence type="predicted"/>
<dbReference type="PANTHER" id="PTHR34989">
    <property type="entry name" value="PROTEIN HDED"/>
    <property type="match status" value="1"/>
</dbReference>
<protein>
    <submittedName>
        <fullName evidence="2">DUF308 domain-containing protein</fullName>
    </submittedName>
</protein>
<keyword evidence="1" id="KW-0812">Transmembrane</keyword>
<dbReference type="Proteomes" id="UP001300692">
    <property type="component" value="Unassembled WGS sequence"/>
</dbReference>
<sequence length="177" mass="19490">MEKIQKYWWLNVVRGIVLLILAFFVFGHPVSAILGLSLYIGISLLFIGFSIIAVSLMVRKEFDNWGWGLAGGILELMFALVLLSNPVLTAASLPIIVGFWIIVNGVLTFVDVFTIKQGNSSSRWLGGLSGLFSVMIGFIITNDELTGMLAITYWMSFGFLLSGINNISLGLKLRPKN</sequence>
<evidence type="ECO:0000256" key="1">
    <source>
        <dbReference type="SAM" id="Phobius"/>
    </source>
</evidence>
<gene>
    <name evidence="2" type="ORF">N7U62_06390</name>
</gene>
<feature type="transmembrane region" description="Helical" evidence="1">
    <location>
        <begin position="32"/>
        <end position="58"/>
    </location>
</feature>
<dbReference type="InterPro" id="IPR052712">
    <property type="entry name" value="Acid_resist_chaperone_HdeD"/>
</dbReference>
<feature type="transmembrane region" description="Helical" evidence="1">
    <location>
        <begin position="7"/>
        <end position="26"/>
    </location>
</feature>
<dbReference type="Pfam" id="PF03729">
    <property type="entry name" value="DUF308"/>
    <property type="match status" value="1"/>
</dbReference>
<feature type="transmembrane region" description="Helical" evidence="1">
    <location>
        <begin position="153"/>
        <end position="171"/>
    </location>
</feature>
<feature type="transmembrane region" description="Helical" evidence="1">
    <location>
        <begin position="90"/>
        <end position="112"/>
    </location>
</feature>
<comment type="caution">
    <text evidence="2">The sequence shown here is derived from an EMBL/GenBank/DDBJ whole genome shotgun (WGS) entry which is preliminary data.</text>
</comment>
<organism evidence="2 3">
    <name type="scientific">Reichenbachiella ulvae</name>
    <dbReference type="NCBI Taxonomy" id="2980104"/>
    <lineage>
        <taxon>Bacteria</taxon>
        <taxon>Pseudomonadati</taxon>
        <taxon>Bacteroidota</taxon>
        <taxon>Cytophagia</taxon>
        <taxon>Cytophagales</taxon>
        <taxon>Reichenbachiellaceae</taxon>
        <taxon>Reichenbachiella</taxon>
    </lineage>
</organism>
<keyword evidence="1" id="KW-1133">Transmembrane helix</keyword>
<reference evidence="2 3" key="1">
    <citation type="submission" date="2022-10" db="EMBL/GenBank/DDBJ databases">
        <title>Comparative genomics and taxonomic characterization of three novel marine species of genus Reichenbachiella exhibiting antioxidant and polysaccharide degradation activities.</title>
        <authorList>
            <person name="Muhammad N."/>
            <person name="Lee Y.-J."/>
            <person name="Ko J."/>
            <person name="Kim S.-G."/>
        </authorList>
    </citation>
    <scope>NUCLEOTIDE SEQUENCE [LARGE SCALE GENOMIC DNA]</scope>
    <source>
        <strain evidence="2 3">ABR2-5</strain>
    </source>
</reference>
<dbReference type="PANTHER" id="PTHR34989:SF1">
    <property type="entry name" value="PROTEIN HDED"/>
    <property type="match status" value="1"/>
</dbReference>
<evidence type="ECO:0000313" key="3">
    <source>
        <dbReference type="Proteomes" id="UP001300692"/>
    </source>
</evidence>
<feature type="transmembrane region" description="Helical" evidence="1">
    <location>
        <begin position="124"/>
        <end position="141"/>
    </location>
</feature>
<dbReference type="RefSeq" id="WP_264137070.1">
    <property type="nucleotide sequence ID" value="NZ_JAOYOD010000001.1"/>
</dbReference>